<evidence type="ECO:0000313" key="5">
    <source>
        <dbReference type="EMBL" id="KHN93756.1"/>
    </source>
</evidence>
<keyword evidence="4" id="KW-1133">Transmembrane helix</keyword>
<dbReference type="PANTHER" id="PTHR33365">
    <property type="entry name" value="YALI0B05434P"/>
    <property type="match status" value="1"/>
</dbReference>
<name>A0A0B2WD76_METAS</name>
<evidence type="ECO:0000256" key="4">
    <source>
        <dbReference type="SAM" id="Phobius"/>
    </source>
</evidence>
<organism evidence="5 6">
    <name type="scientific">Metarhizium album (strain ARSEF 1941)</name>
    <dbReference type="NCBI Taxonomy" id="1081103"/>
    <lineage>
        <taxon>Eukaryota</taxon>
        <taxon>Fungi</taxon>
        <taxon>Dikarya</taxon>
        <taxon>Ascomycota</taxon>
        <taxon>Pezizomycotina</taxon>
        <taxon>Sordariomycetes</taxon>
        <taxon>Hypocreomycetidae</taxon>
        <taxon>Hypocreales</taxon>
        <taxon>Clavicipitaceae</taxon>
        <taxon>Metarhizium</taxon>
    </lineage>
</organism>
<evidence type="ECO:0000256" key="2">
    <source>
        <dbReference type="ARBA" id="ARBA00035112"/>
    </source>
</evidence>
<dbReference type="AlphaFoldDB" id="A0A0B2WD76"/>
<feature type="transmembrane region" description="Helical" evidence="4">
    <location>
        <begin position="12"/>
        <end position="35"/>
    </location>
</feature>
<dbReference type="GO" id="GO:0043386">
    <property type="term" value="P:mycotoxin biosynthetic process"/>
    <property type="evidence" value="ECO:0007669"/>
    <property type="project" value="InterPro"/>
</dbReference>
<sequence>MSPLPKSTARKHTVFLLCLFSSLVVSFALFAYFMFLPLSQFTTRNHGHHGRPPKSGHGSHAPAHLAALEASSRVVEFVPHDEYRNLGHDHDALWQDDLLPPNGGYLTPAQNGTAGRVRLAMFHQLHCLAAIRSEMQHLQDGGPSSPSPSPSSSEGPVLRRRHRALACLDYLRQSLLCMADATTEPAPQSDEPDDDGMGERQCRDWNLLYQASARSDHEPVVTSSDLR</sequence>
<dbReference type="OrthoDB" id="3687641at2759"/>
<gene>
    <name evidence="5" type="ORF">MAM_08397</name>
</gene>
<evidence type="ECO:0000256" key="1">
    <source>
        <dbReference type="ARBA" id="ARBA00004685"/>
    </source>
</evidence>
<evidence type="ECO:0000313" key="6">
    <source>
        <dbReference type="Proteomes" id="UP000030816"/>
    </source>
</evidence>
<dbReference type="HOGENOM" id="CLU_1315667_0_0_1"/>
<accession>A0A0B2WD76</accession>
<dbReference type="Pfam" id="PF11807">
    <property type="entry name" value="UstYa"/>
    <property type="match status" value="1"/>
</dbReference>
<keyword evidence="6" id="KW-1185">Reference proteome</keyword>
<feature type="region of interest" description="Disordered" evidence="3">
    <location>
        <begin position="137"/>
        <end position="158"/>
    </location>
</feature>
<dbReference type="PANTHER" id="PTHR33365:SF4">
    <property type="entry name" value="CYCLOCHLOROTINE BIOSYNTHESIS PROTEIN O"/>
    <property type="match status" value="1"/>
</dbReference>
<reference evidence="5 6" key="1">
    <citation type="journal article" date="2014" name="Proc. Natl. Acad. Sci. U.S.A.">
        <title>Trajectory and genomic determinants of fungal-pathogen speciation and host adaptation.</title>
        <authorList>
            <person name="Hu X."/>
            <person name="Xiao G."/>
            <person name="Zheng P."/>
            <person name="Shang Y."/>
            <person name="Su Y."/>
            <person name="Zhang X."/>
            <person name="Liu X."/>
            <person name="Zhan S."/>
            <person name="St Leger R.J."/>
            <person name="Wang C."/>
        </authorList>
    </citation>
    <scope>NUCLEOTIDE SEQUENCE [LARGE SCALE GENOMIC DNA]</scope>
    <source>
        <strain evidence="5 6">ARSEF 1941</strain>
    </source>
</reference>
<keyword evidence="4" id="KW-0472">Membrane</keyword>
<comment type="caution">
    <text evidence="5">The sequence shown here is derived from an EMBL/GenBank/DDBJ whole genome shotgun (WGS) entry which is preliminary data.</text>
</comment>
<protein>
    <recommendedName>
        <fullName evidence="7">Tat pathway signal sequence</fullName>
    </recommendedName>
</protein>
<proteinExistence type="inferred from homology"/>
<keyword evidence="4" id="KW-0812">Transmembrane</keyword>
<comment type="pathway">
    <text evidence="1">Mycotoxin biosynthesis.</text>
</comment>
<comment type="similarity">
    <text evidence="2">Belongs to the ustYa family.</text>
</comment>
<dbReference type="RefSeq" id="XP_040674822.1">
    <property type="nucleotide sequence ID" value="XM_040827195.1"/>
</dbReference>
<evidence type="ECO:0008006" key="7">
    <source>
        <dbReference type="Google" id="ProtNLM"/>
    </source>
</evidence>
<dbReference type="Proteomes" id="UP000030816">
    <property type="component" value="Unassembled WGS sequence"/>
</dbReference>
<evidence type="ECO:0000256" key="3">
    <source>
        <dbReference type="SAM" id="MobiDB-lite"/>
    </source>
</evidence>
<feature type="region of interest" description="Disordered" evidence="3">
    <location>
        <begin position="182"/>
        <end position="202"/>
    </location>
</feature>
<dbReference type="STRING" id="1081103.A0A0B2WD76"/>
<dbReference type="GeneID" id="63742852"/>
<dbReference type="EMBL" id="AZHE01000054">
    <property type="protein sequence ID" value="KHN93756.1"/>
    <property type="molecule type" value="Genomic_DNA"/>
</dbReference>
<dbReference type="InterPro" id="IPR021765">
    <property type="entry name" value="UstYa-like"/>
</dbReference>